<proteinExistence type="predicted"/>
<keyword evidence="1" id="KW-0808">Transferase</keyword>
<dbReference type="SUPFAM" id="SSF53098">
    <property type="entry name" value="Ribonuclease H-like"/>
    <property type="match status" value="1"/>
</dbReference>
<feature type="transmembrane region" description="Helical" evidence="8">
    <location>
        <begin position="254"/>
        <end position="275"/>
    </location>
</feature>
<dbReference type="InterPro" id="IPR043502">
    <property type="entry name" value="DNA/RNA_pol_sf"/>
</dbReference>
<keyword evidence="2" id="KW-0548">Nucleotidyltransferase</keyword>
<dbReference type="Pfam" id="PF17917">
    <property type="entry name" value="RT_RNaseH"/>
    <property type="match status" value="1"/>
</dbReference>
<feature type="domain" description="Integrase catalytic" evidence="9">
    <location>
        <begin position="127"/>
        <end position="219"/>
    </location>
</feature>
<dbReference type="Ensembl" id="ENSCCRT00015029558.1">
    <property type="protein sequence ID" value="ENSCCRP00015028546.1"/>
    <property type="gene ID" value="ENSCCRG00015012038.1"/>
</dbReference>
<keyword evidence="6" id="KW-0695">RNA-directed DNA polymerase</keyword>
<evidence type="ECO:0000256" key="3">
    <source>
        <dbReference type="ARBA" id="ARBA00022722"/>
    </source>
</evidence>
<accession>A0A8C1YT46</accession>
<evidence type="ECO:0000259" key="9">
    <source>
        <dbReference type="PROSITE" id="PS50994"/>
    </source>
</evidence>
<sequence length="281" mass="32390">MNDQNYSSFKLELLALKWAVTEKFKDYLYGAELTVFTDNNTLVHLDTARLAAVEQRWVPQLANFKYVVKYRPGTQNKNEAGSGEEIFQVVVPKQEARKVWETYHGEMGHPSSERTLTILRQHCYWPRMTEEVKEWTTTCPQCVCAKPEDRYPYILVVTDLFSKYALAVPTRDQSANTTAQALYNNLIQTFGCPEWILTDRGASFESSLMKELCQLYGFQKNQGGKCQMCNICLSIVLNPLVCHLFHSNNLLFELFFYFLFLITDCCFTGCLIVGLNTQEQL</sequence>
<keyword evidence="8" id="KW-1133">Transmembrane helix</keyword>
<evidence type="ECO:0000313" key="10">
    <source>
        <dbReference type="Ensembl" id="ENSCCRP00015028546.1"/>
    </source>
</evidence>
<dbReference type="GO" id="GO:0003964">
    <property type="term" value="F:RNA-directed DNA polymerase activity"/>
    <property type="evidence" value="ECO:0007669"/>
    <property type="project" value="UniProtKB-KW"/>
</dbReference>
<keyword evidence="5" id="KW-0378">Hydrolase</keyword>
<evidence type="ECO:0000256" key="8">
    <source>
        <dbReference type="SAM" id="Phobius"/>
    </source>
</evidence>
<dbReference type="SUPFAM" id="SSF56672">
    <property type="entry name" value="DNA/RNA polymerases"/>
    <property type="match status" value="1"/>
</dbReference>
<dbReference type="InterPro" id="IPR041588">
    <property type="entry name" value="Integrase_H2C2"/>
</dbReference>
<evidence type="ECO:0000256" key="1">
    <source>
        <dbReference type="ARBA" id="ARBA00022679"/>
    </source>
</evidence>
<evidence type="ECO:0000313" key="11">
    <source>
        <dbReference type="Proteomes" id="UP000694700"/>
    </source>
</evidence>
<dbReference type="Pfam" id="PF00665">
    <property type="entry name" value="rve"/>
    <property type="match status" value="1"/>
</dbReference>
<dbReference type="GO" id="GO:0003676">
    <property type="term" value="F:nucleic acid binding"/>
    <property type="evidence" value="ECO:0007669"/>
    <property type="project" value="InterPro"/>
</dbReference>
<evidence type="ECO:0000256" key="2">
    <source>
        <dbReference type="ARBA" id="ARBA00022695"/>
    </source>
</evidence>
<dbReference type="Proteomes" id="UP000694700">
    <property type="component" value="Unplaced"/>
</dbReference>
<organism evidence="10 11">
    <name type="scientific">Cyprinus carpio</name>
    <name type="common">Common carp</name>
    <dbReference type="NCBI Taxonomy" id="7962"/>
    <lineage>
        <taxon>Eukaryota</taxon>
        <taxon>Metazoa</taxon>
        <taxon>Chordata</taxon>
        <taxon>Craniata</taxon>
        <taxon>Vertebrata</taxon>
        <taxon>Euteleostomi</taxon>
        <taxon>Actinopterygii</taxon>
        <taxon>Neopterygii</taxon>
        <taxon>Teleostei</taxon>
        <taxon>Ostariophysi</taxon>
        <taxon>Cypriniformes</taxon>
        <taxon>Cyprinidae</taxon>
        <taxon>Cyprininae</taxon>
        <taxon>Cyprinus</taxon>
    </lineage>
</organism>
<dbReference type="PANTHER" id="PTHR37984">
    <property type="entry name" value="PROTEIN CBG26694"/>
    <property type="match status" value="1"/>
</dbReference>
<dbReference type="Gene3D" id="1.10.340.70">
    <property type="match status" value="1"/>
</dbReference>
<evidence type="ECO:0000256" key="5">
    <source>
        <dbReference type="ARBA" id="ARBA00022801"/>
    </source>
</evidence>
<protein>
    <recommendedName>
        <fullName evidence="7">Gypsy retrotransposon integrase-like protein 1</fullName>
    </recommendedName>
</protein>
<evidence type="ECO:0000256" key="6">
    <source>
        <dbReference type="ARBA" id="ARBA00022918"/>
    </source>
</evidence>
<dbReference type="PANTHER" id="PTHR37984:SF15">
    <property type="entry name" value="INTEGRASE CATALYTIC DOMAIN-CONTAINING PROTEIN"/>
    <property type="match status" value="1"/>
</dbReference>
<dbReference type="InterPro" id="IPR001584">
    <property type="entry name" value="Integrase_cat-core"/>
</dbReference>
<keyword evidence="4" id="KW-0255">Endonuclease</keyword>
<keyword evidence="3" id="KW-0540">Nuclease</keyword>
<dbReference type="InterPro" id="IPR012337">
    <property type="entry name" value="RNaseH-like_sf"/>
</dbReference>
<name>A0A8C1YT46_CYPCA</name>
<dbReference type="GO" id="GO:0004519">
    <property type="term" value="F:endonuclease activity"/>
    <property type="evidence" value="ECO:0007669"/>
    <property type="project" value="UniProtKB-KW"/>
</dbReference>
<dbReference type="Pfam" id="PF17921">
    <property type="entry name" value="Integrase_H2C2"/>
    <property type="match status" value="1"/>
</dbReference>
<dbReference type="AlphaFoldDB" id="A0A8C1YT46"/>
<keyword evidence="8" id="KW-0472">Membrane</keyword>
<dbReference type="Gene3D" id="3.30.420.10">
    <property type="entry name" value="Ribonuclease H-like superfamily/Ribonuclease H"/>
    <property type="match status" value="1"/>
</dbReference>
<keyword evidence="8" id="KW-0812">Transmembrane</keyword>
<dbReference type="GO" id="GO:0016787">
    <property type="term" value="F:hydrolase activity"/>
    <property type="evidence" value="ECO:0007669"/>
    <property type="project" value="UniProtKB-KW"/>
</dbReference>
<dbReference type="FunFam" id="1.10.340.70:FF:000001">
    <property type="entry name" value="Retrovirus-related Pol polyprotein from transposon gypsy-like Protein"/>
    <property type="match status" value="1"/>
</dbReference>
<dbReference type="InterPro" id="IPR041373">
    <property type="entry name" value="RT_RNaseH"/>
</dbReference>
<evidence type="ECO:0000256" key="7">
    <source>
        <dbReference type="ARBA" id="ARBA00039658"/>
    </source>
</evidence>
<dbReference type="InterPro" id="IPR036397">
    <property type="entry name" value="RNaseH_sf"/>
</dbReference>
<reference evidence="10" key="1">
    <citation type="submission" date="2025-08" db="UniProtKB">
        <authorList>
            <consortium name="Ensembl"/>
        </authorList>
    </citation>
    <scope>IDENTIFICATION</scope>
</reference>
<dbReference type="PROSITE" id="PS50994">
    <property type="entry name" value="INTEGRASE"/>
    <property type="match status" value="1"/>
</dbReference>
<evidence type="ECO:0000256" key="4">
    <source>
        <dbReference type="ARBA" id="ARBA00022759"/>
    </source>
</evidence>
<dbReference type="InterPro" id="IPR050951">
    <property type="entry name" value="Retrovirus_Pol_polyprotein"/>
</dbReference>
<dbReference type="GO" id="GO:0015074">
    <property type="term" value="P:DNA integration"/>
    <property type="evidence" value="ECO:0007669"/>
    <property type="project" value="InterPro"/>
</dbReference>